<feature type="compositionally biased region" description="Polar residues" evidence="1">
    <location>
        <begin position="246"/>
        <end position="257"/>
    </location>
</feature>
<feature type="region of interest" description="Disordered" evidence="1">
    <location>
        <begin position="945"/>
        <end position="989"/>
    </location>
</feature>
<name>A0ABY7EX84_MYAAR</name>
<dbReference type="Proteomes" id="UP001164746">
    <property type="component" value="Chromosome 8"/>
</dbReference>
<gene>
    <name evidence="2" type="ORF">MAR_025966</name>
</gene>
<reference evidence="2" key="1">
    <citation type="submission" date="2022-11" db="EMBL/GenBank/DDBJ databases">
        <title>Centuries of genome instability and evolution in soft-shell clam transmissible cancer (bioRxiv).</title>
        <authorList>
            <person name="Hart S.F.M."/>
            <person name="Yonemitsu M.A."/>
            <person name="Giersch R.M."/>
            <person name="Beal B.F."/>
            <person name="Arriagada G."/>
            <person name="Davis B.W."/>
            <person name="Ostrander E.A."/>
            <person name="Goff S.P."/>
            <person name="Metzger M.J."/>
        </authorList>
    </citation>
    <scope>NUCLEOTIDE SEQUENCE</scope>
    <source>
        <strain evidence="2">MELC-2E11</strain>
        <tissue evidence="2">Siphon/mantle</tissue>
    </source>
</reference>
<accession>A0ABY7EX84</accession>
<feature type="compositionally biased region" description="Polar residues" evidence="1">
    <location>
        <begin position="330"/>
        <end position="358"/>
    </location>
</feature>
<evidence type="ECO:0000313" key="2">
    <source>
        <dbReference type="EMBL" id="WAR11786.1"/>
    </source>
</evidence>
<feature type="region of interest" description="Disordered" evidence="1">
    <location>
        <begin position="1"/>
        <end position="23"/>
    </location>
</feature>
<feature type="region of interest" description="Disordered" evidence="1">
    <location>
        <begin position="35"/>
        <end position="73"/>
    </location>
</feature>
<feature type="compositionally biased region" description="Basic and acidic residues" evidence="1">
    <location>
        <begin position="613"/>
        <end position="632"/>
    </location>
</feature>
<dbReference type="InterPro" id="IPR011011">
    <property type="entry name" value="Znf_FYVE_PHD"/>
</dbReference>
<dbReference type="EMBL" id="CP111019">
    <property type="protein sequence ID" value="WAR11786.1"/>
    <property type="molecule type" value="Genomic_DNA"/>
</dbReference>
<feature type="compositionally biased region" description="Polar residues" evidence="1">
    <location>
        <begin position="945"/>
        <end position="969"/>
    </location>
</feature>
<feature type="compositionally biased region" description="Low complexity" evidence="1">
    <location>
        <begin position="363"/>
        <end position="377"/>
    </location>
</feature>
<evidence type="ECO:0000313" key="3">
    <source>
        <dbReference type="Proteomes" id="UP001164746"/>
    </source>
</evidence>
<sequence>RKPTWLGDDDDSSDESSPPPARIVIKPVAAFQVHDGSEMVSTDDSDSYISETDEDGRRHISGPNMSPLTPPDNRAMRAAVAKDLIQHSPSQQSLHRRHTIGSCDTKNGQKVSAPSQHASVAEEDEEEETVTSSGFNRDSACRRPSRSKLVSYRQKHSGDRLQSSEDCQPHVSAHSCTKSRHKSHLMHAGHSVLSKSHGNLIDGSVTVHDDMHGMLYSEPSRISRSVSVAAISDPHRSYSPAGHPPRSQSPHMSSGRSESPARRLSLSRSQTFTCSIPRKSRSCLRNETHIATRCDSPQTRSLKRNDSFPPPRSESETNLRAESPRRHSIQVAQTHSVDSTKDTNIPSERSRRYSTQNVVKARQSCASSESESQSAKEISSEEKVESSEENSVPKSRIGIIRARSRPEISNTKSRRLLIKQEEEKFFRKIESVRKGEKTDSALSRTESHRERPASELGMARRSERERPATELDFNRQSRMREHIIRARSGQRAPIISRHSTGELQTMKDGVKAASERQSGVVDRVEGDKDMAKKTVRLSRQSAIRTERSDIRLKIPTKPVSDESDSEAKPKETRLRRVGVVAKTDSMSDENNSNSEPQHSQVKETLPKQTVPKNDVEESQKDNAAKERVRSAARHEFKQVRRVIRSSSEVRLRPEVKPLKGSHNLPVDLENHHLNEIPNQLVIIPPPEFRDPVDAHHSGSNNTINGVETTDGVQHEPCEIPEVIKTSKAEFKVADLLHHKWQNPIECLSLTLEEVTHIRTVLTRAELESLIPDHDLYTQVAKGKLCFTCKKTKFTIFGQWGTKCKFCGRTICNYCLRKMNVPTEHFEKIPVYTLSPVPLSPEVLEALKVYESTGSVPHSPVQTRKTSAVERPPSRGPEDDVTTPGAEGEDRPARRRSLQRSHTIGVGSRPPPNRALLKGPQMSICCDCKSMIMEIIRASRSSVSLLTGKSGSQESSPDTPSRSQTPSSELQGGVSRPRRLELEERPRPRSMLATLNFKSFNLSSKFGSEA</sequence>
<keyword evidence="3" id="KW-1185">Reference proteome</keyword>
<dbReference type="SUPFAM" id="SSF57903">
    <property type="entry name" value="FYVE/PHD zinc finger"/>
    <property type="match status" value="1"/>
</dbReference>
<feature type="compositionally biased region" description="Polar residues" evidence="1">
    <location>
        <begin position="102"/>
        <end position="118"/>
    </location>
</feature>
<feature type="region of interest" description="Disordered" evidence="1">
    <location>
        <begin position="86"/>
        <end position="183"/>
    </location>
</feature>
<dbReference type="PANTHER" id="PTHR21345:SF3">
    <property type="entry name" value="PROTEIN SPIRE"/>
    <property type="match status" value="1"/>
</dbReference>
<feature type="compositionally biased region" description="Basic and acidic residues" evidence="1">
    <location>
        <begin position="313"/>
        <end position="325"/>
    </location>
</feature>
<feature type="compositionally biased region" description="Polar residues" evidence="1">
    <location>
        <begin position="853"/>
        <end position="865"/>
    </location>
</feature>
<dbReference type="InterPro" id="IPR029901">
    <property type="entry name" value="Spire"/>
</dbReference>
<proteinExistence type="predicted"/>
<feature type="compositionally biased region" description="Basic and acidic residues" evidence="1">
    <location>
        <begin position="977"/>
        <end position="986"/>
    </location>
</feature>
<feature type="region of interest" description="Disordered" evidence="1">
    <location>
        <begin position="853"/>
        <end position="918"/>
    </location>
</feature>
<protein>
    <submittedName>
        <fullName evidence="2">SPIR1-like protein</fullName>
    </submittedName>
</protein>
<feature type="region of interest" description="Disordered" evidence="1">
    <location>
        <begin position="531"/>
        <end position="632"/>
    </location>
</feature>
<feature type="non-terminal residue" evidence="2">
    <location>
        <position position="1"/>
    </location>
</feature>
<feature type="region of interest" description="Disordered" evidence="1">
    <location>
        <begin position="432"/>
        <end position="471"/>
    </location>
</feature>
<feature type="compositionally biased region" description="Acidic residues" evidence="1">
    <location>
        <begin position="41"/>
        <end position="54"/>
    </location>
</feature>
<evidence type="ECO:0000256" key="1">
    <source>
        <dbReference type="SAM" id="MobiDB-lite"/>
    </source>
</evidence>
<organism evidence="2 3">
    <name type="scientific">Mya arenaria</name>
    <name type="common">Soft-shell clam</name>
    <dbReference type="NCBI Taxonomy" id="6604"/>
    <lineage>
        <taxon>Eukaryota</taxon>
        <taxon>Metazoa</taxon>
        <taxon>Spiralia</taxon>
        <taxon>Lophotrochozoa</taxon>
        <taxon>Mollusca</taxon>
        <taxon>Bivalvia</taxon>
        <taxon>Autobranchia</taxon>
        <taxon>Heteroconchia</taxon>
        <taxon>Euheterodonta</taxon>
        <taxon>Imparidentia</taxon>
        <taxon>Neoheterodontei</taxon>
        <taxon>Myida</taxon>
        <taxon>Myoidea</taxon>
        <taxon>Myidae</taxon>
        <taxon>Mya</taxon>
    </lineage>
</organism>
<feature type="region of interest" description="Disordered" evidence="1">
    <location>
        <begin position="294"/>
        <end position="398"/>
    </location>
</feature>
<feature type="region of interest" description="Disordered" evidence="1">
    <location>
        <begin position="234"/>
        <end position="271"/>
    </location>
</feature>
<feature type="compositionally biased region" description="Basic and acidic residues" evidence="1">
    <location>
        <begin position="565"/>
        <end position="574"/>
    </location>
</feature>
<dbReference type="PANTHER" id="PTHR21345">
    <property type="entry name" value="SPIRE"/>
    <property type="match status" value="1"/>
</dbReference>